<name>A0A919WCK2_9ACTN</name>
<keyword evidence="7 8" id="KW-0472">Membrane</keyword>
<evidence type="ECO:0000256" key="6">
    <source>
        <dbReference type="ARBA" id="ARBA00022989"/>
    </source>
</evidence>
<dbReference type="Pfam" id="PF07690">
    <property type="entry name" value="MFS_1"/>
    <property type="match status" value="1"/>
</dbReference>
<evidence type="ECO:0000256" key="3">
    <source>
        <dbReference type="ARBA" id="ARBA00022448"/>
    </source>
</evidence>
<feature type="transmembrane region" description="Helical" evidence="8">
    <location>
        <begin position="377"/>
        <end position="396"/>
    </location>
</feature>
<comment type="similarity">
    <text evidence="2">Belongs to the major facilitator superfamily. Bcr/CmlA family.</text>
</comment>
<dbReference type="GO" id="GO:1990961">
    <property type="term" value="P:xenobiotic detoxification by transmembrane export across the plasma membrane"/>
    <property type="evidence" value="ECO:0007669"/>
    <property type="project" value="InterPro"/>
</dbReference>
<feature type="transmembrane region" description="Helical" evidence="8">
    <location>
        <begin position="349"/>
        <end position="371"/>
    </location>
</feature>
<feature type="transmembrane region" description="Helical" evidence="8">
    <location>
        <begin position="141"/>
        <end position="163"/>
    </location>
</feature>
<dbReference type="InterPro" id="IPR001958">
    <property type="entry name" value="Tet-R_TetA/multi-R_MdtG-like"/>
</dbReference>
<dbReference type="NCBIfam" id="TIGR00710">
    <property type="entry name" value="efflux_Bcr_CflA"/>
    <property type="match status" value="1"/>
</dbReference>
<dbReference type="EMBL" id="BOQN01000156">
    <property type="protein sequence ID" value="GIM97715.1"/>
    <property type="molecule type" value="Genomic_DNA"/>
</dbReference>
<dbReference type="AlphaFoldDB" id="A0A919WCK2"/>
<comment type="caution">
    <text evidence="11">The sequence shown here is derived from an EMBL/GenBank/DDBJ whole genome shotgun (WGS) entry which is preliminary data.</text>
</comment>
<dbReference type="GO" id="GO:0005886">
    <property type="term" value="C:plasma membrane"/>
    <property type="evidence" value="ECO:0007669"/>
    <property type="project" value="UniProtKB-SubCell"/>
</dbReference>
<feature type="transmembrane region" description="Helical" evidence="8">
    <location>
        <begin position="286"/>
        <end position="308"/>
    </location>
</feature>
<dbReference type="SUPFAM" id="SSF103473">
    <property type="entry name" value="MFS general substrate transporter"/>
    <property type="match status" value="1"/>
</dbReference>
<accession>A0A919WCK2</accession>
<dbReference type="PRINTS" id="PR01035">
    <property type="entry name" value="TCRTETA"/>
</dbReference>
<feature type="domain" description="Smr" evidence="9">
    <location>
        <begin position="1"/>
        <end position="22"/>
    </location>
</feature>
<dbReference type="FunFam" id="1.20.1720.10:FF:000005">
    <property type="entry name" value="Bcr/CflA family efflux transporter"/>
    <property type="match status" value="1"/>
</dbReference>
<evidence type="ECO:0000256" key="2">
    <source>
        <dbReference type="ARBA" id="ARBA00006236"/>
    </source>
</evidence>
<feature type="domain" description="Major facilitator superfamily (MFS) profile" evidence="10">
    <location>
        <begin position="17"/>
        <end position="401"/>
    </location>
</feature>
<feature type="transmembrane region" description="Helical" evidence="8">
    <location>
        <begin position="108"/>
        <end position="129"/>
    </location>
</feature>
<dbReference type="InterPro" id="IPR002625">
    <property type="entry name" value="Smr_dom"/>
</dbReference>
<keyword evidence="6 8" id="KW-1133">Transmembrane helix</keyword>
<evidence type="ECO:0000256" key="7">
    <source>
        <dbReference type="ARBA" id="ARBA00023136"/>
    </source>
</evidence>
<dbReference type="InterPro" id="IPR011701">
    <property type="entry name" value="MFS"/>
</dbReference>
<dbReference type="PROSITE" id="PS50828">
    <property type="entry name" value="SMR"/>
    <property type="match status" value="1"/>
</dbReference>
<keyword evidence="4" id="KW-1003">Cell membrane</keyword>
<comment type="subcellular location">
    <subcellularLocation>
        <location evidence="1">Cell membrane</location>
        <topology evidence="1">Multi-pass membrane protein</topology>
    </subcellularLocation>
</comment>
<feature type="transmembrane region" description="Helical" evidence="8">
    <location>
        <begin position="221"/>
        <end position="239"/>
    </location>
</feature>
<evidence type="ECO:0000256" key="1">
    <source>
        <dbReference type="ARBA" id="ARBA00004651"/>
    </source>
</evidence>
<dbReference type="InterPro" id="IPR020846">
    <property type="entry name" value="MFS_dom"/>
</dbReference>
<keyword evidence="3" id="KW-0813">Transport</keyword>
<evidence type="ECO:0000313" key="12">
    <source>
        <dbReference type="Proteomes" id="UP000677082"/>
    </source>
</evidence>
<evidence type="ECO:0000259" key="10">
    <source>
        <dbReference type="PROSITE" id="PS50850"/>
    </source>
</evidence>
<evidence type="ECO:0000256" key="5">
    <source>
        <dbReference type="ARBA" id="ARBA00022692"/>
    </source>
</evidence>
<dbReference type="CDD" id="cd17320">
    <property type="entry name" value="MFS_MdfA_MDR_like"/>
    <property type="match status" value="1"/>
</dbReference>
<proteinExistence type="inferred from homology"/>
<feature type="transmembrane region" description="Helical" evidence="8">
    <location>
        <begin position="169"/>
        <end position="189"/>
    </location>
</feature>
<dbReference type="Proteomes" id="UP000677082">
    <property type="component" value="Unassembled WGS sequence"/>
</dbReference>
<dbReference type="InterPro" id="IPR036259">
    <property type="entry name" value="MFS_trans_sf"/>
</dbReference>
<feature type="transmembrane region" description="Helical" evidence="8">
    <location>
        <begin position="314"/>
        <end position="337"/>
    </location>
</feature>
<keyword evidence="5 8" id="KW-0812">Transmembrane</keyword>
<feature type="transmembrane region" description="Helical" evidence="8">
    <location>
        <begin position="83"/>
        <end position="102"/>
    </location>
</feature>
<dbReference type="GO" id="GO:0042910">
    <property type="term" value="F:xenobiotic transmembrane transporter activity"/>
    <property type="evidence" value="ECO:0007669"/>
    <property type="project" value="InterPro"/>
</dbReference>
<organism evidence="11 12">
    <name type="scientific">Paractinoplanes toevensis</name>
    <dbReference type="NCBI Taxonomy" id="571911"/>
    <lineage>
        <taxon>Bacteria</taxon>
        <taxon>Bacillati</taxon>
        <taxon>Actinomycetota</taxon>
        <taxon>Actinomycetes</taxon>
        <taxon>Micromonosporales</taxon>
        <taxon>Micromonosporaceae</taxon>
        <taxon>Paractinoplanes</taxon>
    </lineage>
</organism>
<evidence type="ECO:0000259" key="9">
    <source>
        <dbReference type="PROSITE" id="PS50828"/>
    </source>
</evidence>
<feature type="transmembrane region" description="Helical" evidence="8">
    <location>
        <begin position="12"/>
        <end position="32"/>
    </location>
</feature>
<sequence>MVRRVTQAEVRPKGALLIVMLGFVTAIGPLSIDMYLPAFPAIADDLGVSAAQVQLSLTACLVGTALGQLVCGPLSDRWGRRRPAIAGLAAYAILSFLIAFAPSAPMLIGLRVLQGLAGGTGIVVARAIVRDLHSGVEAARFYSRLTLIYGLAPILAPSIGSAVLRFTSWHGIFVALGVLATLLTLLLAVRLPETLPVSSRTEGGLGRTLRLAGPLFRDRSFVGYTVAQGFAFGALFSYLSNSSFVLQNGYGLSPTVFGLLFGLNAVGLTVTSQLNARLLNRFGTRVLLLAALAVQILAGLVLVVSALAGTLIGVAAGLFLLVCTIGMGQPNATALALDGHADRAGTAAAVMGSVQPVMAGALASLAGLGAIGTGVPMAVVILGSALAALTTVMVLTRGARP</sequence>
<dbReference type="PROSITE" id="PS50850">
    <property type="entry name" value="MFS"/>
    <property type="match status" value="1"/>
</dbReference>
<reference evidence="11 12" key="1">
    <citation type="submission" date="2021-03" db="EMBL/GenBank/DDBJ databases">
        <title>Whole genome shotgun sequence of Actinoplanes toevensis NBRC 105298.</title>
        <authorList>
            <person name="Komaki H."/>
            <person name="Tamura T."/>
        </authorList>
    </citation>
    <scope>NUCLEOTIDE SEQUENCE [LARGE SCALE GENOMIC DNA]</scope>
    <source>
        <strain evidence="11 12">NBRC 105298</strain>
    </source>
</reference>
<gene>
    <name evidence="11" type="ORF">Ato02nite_095080</name>
</gene>
<dbReference type="Gene3D" id="1.20.1720.10">
    <property type="entry name" value="Multidrug resistance protein D"/>
    <property type="match status" value="1"/>
</dbReference>
<feature type="transmembrane region" description="Helical" evidence="8">
    <location>
        <begin position="251"/>
        <end position="274"/>
    </location>
</feature>
<dbReference type="InterPro" id="IPR004812">
    <property type="entry name" value="Efflux_drug-R_Bcr/CmlA"/>
</dbReference>
<evidence type="ECO:0000256" key="8">
    <source>
        <dbReference type="SAM" id="Phobius"/>
    </source>
</evidence>
<evidence type="ECO:0000313" key="11">
    <source>
        <dbReference type="EMBL" id="GIM97715.1"/>
    </source>
</evidence>
<protein>
    <submittedName>
        <fullName evidence="11">Bcr/CflA family drug resistance efflux transporter</fullName>
    </submittedName>
</protein>
<dbReference type="PANTHER" id="PTHR23502">
    <property type="entry name" value="MAJOR FACILITATOR SUPERFAMILY"/>
    <property type="match status" value="1"/>
</dbReference>
<keyword evidence="12" id="KW-1185">Reference proteome</keyword>
<feature type="transmembrane region" description="Helical" evidence="8">
    <location>
        <begin position="52"/>
        <end position="71"/>
    </location>
</feature>
<evidence type="ECO:0000256" key="4">
    <source>
        <dbReference type="ARBA" id="ARBA00022475"/>
    </source>
</evidence>
<dbReference type="PANTHER" id="PTHR23502:SF132">
    <property type="entry name" value="POLYAMINE TRANSPORTER 2-RELATED"/>
    <property type="match status" value="1"/>
</dbReference>